<reference evidence="3" key="2">
    <citation type="submission" date="2012-11" db="EMBL/GenBank/DDBJ databases">
        <authorList>
            <person name="Kuo A."/>
            <person name="Curtis B.A."/>
            <person name="Tanifuji G."/>
            <person name="Burki F."/>
            <person name="Gruber A."/>
            <person name="Irimia M."/>
            <person name="Maruyama S."/>
            <person name="Arias M.C."/>
            <person name="Ball S.G."/>
            <person name="Gile G.H."/>
            <person name="Hirakawa Y."/>
            <person name="Hopkins J.F."/>
            <person name="Rensing S.A."/>
            <person name="Schmutz J."/>
            <person name="Symeonidi A."/>
            <person name="Elias M."/>
            <person name="Eveleigh R.J."/>
            <person name="Herman E.K."/>
            <person name="Klute M.J."/>
            <person name="Nakayama T."/>
            <person name="Obornik M."/>
            <person name="Reyes-Prieto A."/>
            <person name="Armbrust E.V."/>
            <person name="Aves S.J."/>
            <person name="Beiko R.G."/>
            <person name="Coutinho P."/>
            <person name="Dacks J.B."/>
            <person name="Durnford D.G."/>
            <person name="Fast N.M."/>
            <person name="Green B.R."/>
            <person name="Grisdale C."/>
            <person name="Hempe F."/>
            <person name="Henrissat B."/>
            <person name="Hoppner M.P."/>
            <person name="Ishida K.-I."/>
            <person name="Kim E."/>
            <person name="Koreny L."/>
            <person name="Kroth P.G."/>
            <person name="Liu Y."/>
            <person name="Malik S.-B."/>
            <person name="Maier U.G."/>
            <person name="McRose D."/>
            <person name="Mock T."/>
            <person name="Neilson J.A."/>
            <person name="Onodera N.T."/>
            <person name="Poole A.M."/>
            <person name="Pritham E.J."/>
            <person name="Richards T.A."/>
            <person name="Rocap G."/>
            <person name="Roy S.W."/>
            <person name="Sarai C."/>
            <person name="Schaack S."/>
            <person name="Shirato S."/>
            <person name="Slamovits C.H."/>
            <person name="Spencer D.F."/>
            <person name="Suzuki S."/>
            <person name="Worden A.Z."/>
            <person name="Zauner S."/>
            <person name="Barry K."/>
            <person name="Bell C."/>
            <person name="Bharti A.K."/>
            <person name="Crow J.A."/>
            <person name="Grimwood J."/>
            <person name="Kramer R."/>
            <person name="Lindquist E."/>
            <person name="Lucas S."/>
            <person name="Salamov A."/>
            <person name="McFadden G.I."/>
            <person name="Lane C.E."/>
            <person name="Keeling P.J."/>
            <person name="Gray M.W."/>
            <person name="Grigoriev I.V."/>
            <person name="Archibald J.M."/>
        </authorList>
    </citation>
    <scope>NUCLEOTIDE SEQUENCE</scope>
    <source>
        <strain evidence="3">CCMP2712</strain>
    </source>
</reference>
<keyword evidence="3" id="KW-1185">Reference proteome</keyword>
<dbReference type="GeneID" id="17303913"/>
<evidence type="ECO:0000313" key="1">
    <source>
        <dbReference type="EMBL" id="EKX47239.1"/>
    </source>
</evidence>
<protein>
    <submittedName>
        <fullName evidence="1 2">Uncharacterized protein</fullName>
    </submittedName>
</protein>
<dbReference type="PaxDb" id="55529-EKX47239"/>
<dbReference type="RefSeq" id="XP_005834219.1">
    <property type="nucleotide sequence ID" value="XM_005834162.1"/>
</dbReference>
<sequence length="476" mass="53182">MATHYALVSGASSRLADQYYLVKQACDEYSTNHGKSTLSKQQLDYILGRFNVILPEVAFEKFWEMFASSSETEISISHFLQKLKPSQASNIRAAGLRAKEIPFASASSPKKPKKLFNWNPAELGPTPIWDNEWRQEQDENLGAPTMTGIMSGAYYFQRGKMGPTKAPRQEWDYEMRAPLATVLIEGKFYGGSEKDMEDMHKRRKQERARMTALIRRNKQSVTAAISTVVPEIHTELVSLPEPALYLPYVVFRSMQFTPQAVQGAINPKLRLSFSADRTRASSFEEAMQQFKNSQLVTARPSGAVTSRVREAKAEERMSMNESRRVQAIVTPRANTSQSSLFLKQAFQNVRNSLPDEAFASAKPSPARPKTAYVSTPRLMTPRLGGSRPSSAPTRQLLRSLPADSAAVLIEKLEAMEEEALVLTSFIQLVRSIPITEQAISDDQLSLLAKLSGAHATGMVNRKQMISLLQINRQSQT</sequence>
<reference evidence="2" key="3">
    <citation type="submission" date="2016-03" db="UniProtKB">
        <authorList>
            <consortium name="EnsemblProtists"/>
        </authorList>
    </citation>
    <scope>IDENTIFICATION</scope>
</reference>
<name>L1JGH3_GUITC</name>
<proteinExistence type="predicted"/>
<reference evidence="1 3" key="1">
    <citation type="journal article" date="2012" name="Nature">
        <title>Algal genomes reveal evolutionary mosaicism and the fate of nucleomorphs.</title>
        <authorList>
            <consortium name="DOE Joint Genome Institute"/>
            <person name="Curtis B.A."/>
            <person name="Tanifuji G."/>
            <person name="Burki F."/>
            <person name="Gruber A."/>
            <person name="Irimia M."/>
            <person name="Maruyama S."/>
            <person name="Arias M.C."/>
            <person name="Ball S.G."/>
            <person name="Gile G.H."/>
            <person name="Hirakawa Y."/>
            <person name="Hopkins J.F."/>
            <person name="Kuo A."/>
            <person name="Rensing S.A."/>
            <person name="Schmutz J."/>
            <person name="Symeonidi A."/>
            <person name="Elias M."/>
            <person name="Eveleigh R.J."/>
            <person name="Herman E.K."/>
            <person name="Klute M.J."/>
            <person name="Nakayama T."/>
            <person name="Obornik M."/>
            <person name="Reyes-Prieto A."/>
            <person name="Armbrust E.V."/>
            <person name="Aves S.J."/>
            <person name="Beiko R.G."/>
            <person name="Coutinho P."/>
            <person name="Dacks J.B."/>
            <person name="Durnford D.G."/>
            <person name="Fast N.M."/>
            <person name="Green B.R."/>
            <person name="Grisdale C.J."/>
            <person name="Hempel F."/>
            <person name="Henrissat B."/>
            <person name="Hoppner M.P."/>
            <person name="Ishida K."/>
            <person name="Kim E."/>
            <person name="Koreny L."/>
            <person name="Kroth P.G."/>
            <person name="Liu Y."/>
            <person name="Malik S.B."/>
            <person name="Maier U.G."/>
            <person name="McRose D."/>
            <person name="Mock T."/>
            <person name="Neilson J.A."/>
            <person name="Onodera N.T."/>
            <person name="Poole A.M."/>
            <person name="Pritham E.J."/>
            <person name="Richards T.A."/>
            <person name="Rocap G."/>
            <person name="Roy S.W."/>
            <person name="Sarai C."/>
            <person name="Schaack S."/>
            <person name="Shirato S."/>
            <person name="Slamovits C.H."/>
            <person name="Spencer D.F."/>
            <person name="Suzuki S."/>
            <person name="Worden A.Z."/>
            <person name="Zauner S."/>
            <person name="Barry K."/>
            <person name="Bell C."/>
            <person name="Bharti A.K."/>
            <person name="Crow J.A."/>
            <person name="Grimwood J."/>
            <person name="Kramer R."/>
            <person name="Lindquist E."/>
            <person name="Lucas S."/>
            <person name="Salamov A."/>
            <person name="McFadden G.I."/>
            <person name="Lane C.E."/>
            <person name="Keeling P.J."/>
            <person name="Gray M.W."/>
            <person name="Grigoriev I.V."/>
            <person name="Archibald J.M."/>
        </authorList>
    </citation>
    <scope>NUCLEOTIDE SEQUENCE</scope>
    <source>
        <strain evidence="1 3">CCMP2712</strain>
    </source>
</reference>
<dbReference type="AlphaFoldDB" id="L1JGH3"/>
<dbReference type="Proteomes" id="UP000011087">
    <property type="component" value="Unassembled WGS sequence"/>
</dbReference>
<evidence type="ECO:0000313" key="2">
    <source>
        <dbReference type="EnsemblProtists" id="EKX47239"/>
    </source>
</evidence>
<gene>
    <name evidence="1" type="ORF">GUITHDRAFT_107149</name>
</gene>
<dbReference type="EMBL" id="JH992991">
    <property type="protein sequence ID" value="EKX47239.1"/>
    <property type="molecule type" value="Genomic_DNA"/>
</dbReference>
<dbReference type="EnsemblProtists" id="EKX47239">
    <property type="protein sequence ID" value="EKX47239"/>
    <property type="gene ID" value="GUITHDRAFT_107149"/>
</dbReference>
<organism evidence="1">
    <name type="scientific">Guillardia theta (strain CCMP2712)</name>
    <name type="common">Cryptophyte</name>
    <dbReference type="NCBI Taxonomy" id="905079"/>
    <lineage>
        <taxon>Eukaryota</taxon>
        <taxon>Cryptophyceae</taxon>
        <taxon>Pyrenomonadales</taxon>
        <taxon>Geminigeraceae</taxon>
        <taxon>Guillardia</taxon>
    </lineage>
</organism>
<dbReference type="KEGG" id="gtt:GUITHDRAFT_107149"/>
<dbReference type="HOGENOM" id="CLU_574219_0_0_1"/>
<evidence type="ECO:0000313" key="3">
    <source>
        <dbReference type="Proteomes" id="UP000011087"/>
    </source>
</evidence>
<accession>L1JGH3</accession>